<keyword evidence="5" id="KW-0521">NADP</keyword>
<evidence type="ECO:0000313" key="11">
    <source>
        <dbReference type="Proteomes" id="UP001302949"/>
    </source>
</evidence>
<keyword evidence="3" id="KW-0285">Flavoprotein</keyword>
<dbReference type="InterPro" id="IPR000415">
    <property type="entry name" value="Nitroreductase-like"/>
</dbReference>
<dbReference type="InterPro" id="IPR029479">
    <property type="entry name" value="Nitroreductase"/>
</dbReference>
<keyword evidence="11" id="KW-1185">Reference proteome</keyword>
<feature type="region of interest" description="Disordered" evidence="8">
    <location>
        <begin position="178"/>
        <end position="200"/>
    </location>
</feature>
<comment type="similarity">
    <text evidence="2">Belongs to the nitroreductase family.</text>
</comment>
<dbReference type="EMBL" id="JAYFUM010000008">
    <property type="protein sequence ID" value="MEA5139060.1"/>
    <property type="molecule type" value="Genomic_DNA"/>
</dbReference>
<evidence type="ECO:0000313" key="10">
    <source>
        <dbReference type="EMBL" id="MEA5139060.1"/>
    </source>
</evidence>
<sequence length="200" mass="22725">MSFLAIAKSRYTTKKYNSNEKISEEQIEQLKEILRLSPSSINSQPWKFVFVSEEATKQKLASISYFNEPKINAASHLVVFYAINDIPKFEAQIKQHLPEGAVAYYNQFLKPLSEAEIKSWFQHQVYLSLGFFLAACASLDIDSTPMEGINIEEYQKALPLDAYKPLFAVAIGYRDKEDANQPSVKPKSRLHPETVIQSIG</sequence>
<dbReference type="PANTHER" id="PTHR23026:SF125">
    <property type="entry name" value="OXYGEN-INSENSITIVE NAD(P)H NITROREDUCTASE"/>
    <property type="match status" value="1"/>
</dbReference>
<reference evidence="10 11" key="1">
    <citation type="submission" date="2023-12" db="EMBL/GenBank/DDBJ databases">
        <title>Novel species of the genus Arcicella isolated from rivers.</title>
        <authorList>
            <person name="Lu H."/>
        </authorList>
    </citation>
    <scope>NUCLEOTIDE SEQUENCE [LARGE SCALE GENOMIC DNA]</scope>
    <source>
        <strain evidence="10 11">KCTC 23307</strain>
    </source>
</reference>
<comment type="cofactor">
    <cofactor evidence="1">
        <name>FMN</name>
        <dbReference type="ChEBI" id="CHEBI:58210"/>
    </cofactor>
</comment>
<evidence type="ECO:0000256" key="1">
    <source>
        <dbReference type="ARBA" id="ARBA00001917"/>
    </source>
</evidence>
<dbReference type="Pfam" id="PF00881">
    <property type="entry name" value="Nitroreductase"/>
    <property type="match status" value="1"/>
</dbReference>
<organism evidence="10 11">
    <name type="scientific">Arcicella rigui</name>
    <dbReference type="NCBI Taxonomy" id="797020"/>
    <lineage>
        <taxon>Bacteria</taxon>
        <taxon>Pseudomonadati</taxon>
        <taxon>Bacteroidota</taxon>
        <taxon>Cytophagia</taxon>
        <taxon>Cytophagales</taxon>
        <taxon>Flectobacillaceae</taxon>
        <taxon>Arcicella</taxon>
    </lineage>
</organism>
<dbReference type="RefSeq" id="WP_323296221.1">
    <property type="nucleotide sequence ID" value="NZ_JAYFUM010000008.1"/>
</dbReference>
<evidence type="ECO:0000256" key="4">
    <source>
        <dbReference type="ARBA" id="ARBA00022643"/>
    </source>
</evidence>
<accession>A0ABU5Q885</accession>
<dbReference type="InterPro" id="IPR050627">
    <property type="entry name" value="Nitroreductase/BluB"/>
</dbReference>
<dbReference type="InterPro" id="IPR033878">
    <property type="entry name" value="NfsB-like"/>
</dbReference>
<feature type="domain" description="Nitroreductase" evidence="9">
    <location>
        <begin position="8"/>
        <end position="173"/>
    </location>
</feature>
<evidence type="ECO:0000256" key="3">
    <source>
        <dbReference type="ARBA" id="ARBA00022630"/>
    </source>
</evidence>
<dbReference type="PANTHER" id="PTHR23026">
    <property type="entry name" value="NADPH NITROREDUCTASE"/>
    <property type="match status" value="1"/>
</dbReference>
<evidence type="ECO:0000256" key="6">
    <source>
        <dbReference type="ARBA" id="ARBA00023002"/>
    </source>
</evidence>
<dbReference type="SUPFAM" id="SSF55469">
    <property type="entry name" value="FMN-dependent nitroreductase-like"/>
    <property type="match status" value="1"/>
</dbReference>
<evidence type="ECO:0000256" key="7">
    <source>
        <dbReference type="ARBA" id="ARBA00023027"/>
    </source>
</evidence>
<proteinExistence type="inferred from homology"/>
<evidence type="ECO:0000256" key="5">
    <source>
        <dbReference type="ARBA" id="ARBA00022857"/>
    </source>
</evidence>
<dbReference type="CDD" id="cd02149">
    <property type="entry name" value="NfsB-like"/>
    <property type="match status" value="1"/>
</dbReference>
<keyword evidence="7" id="KW-0520">NAD</keyword>
<evidence type="ECO:0000256" key="8">
    <source>
        <dbReference type="SAM" id="MobiDB-lite"/>
    </source>
</evidence>
<evidence type="ECO:0000256" key="2">
    <source>
        <dbReference type="ARBA" id="ARBA00007118"/>
    </source>
</evidence>
<evidence type="ECO:0000259" key="9">
    <source>
        <dbReference type="Pfam" id="PF00881"/>
    </source>
</evidence>
<dbReference type="Proteomes" id="UP001302949">
    <property type="component" value="Unassembled WGS sequence"/>
</dbReference>
<protein>
    <submittedName>
        <fullName evidence="10">Nitroreductase family protein</fullName>
    </submittedName>
</protein>
<gene>
    <name evidence="10" type="ORF">VB248_07940</name>
</gene>
<keyword evidence="6" id="KW-0560">Oxidoreductase</keyword>
<name>A0ABU5Q885_9BACT</name>
<keyword evidence="4" id="KW-0288">FMN</keyword>
<dbReference type="Gene3D" id="3.40.109.10">
    <property type="entry name" value="NADH Oxidase"/>
    <property type="match status" value="1"/>
</dbReference>
<comment type="caution">
    <text evidence="10">The sequence shown here is derived from an EMBL/GenBank/DDBJ whole genome shotgun (WGS) entry which is preliminary data.</text>
</comment>